<protein>
    <recommendedName>
        <fullName evidence="4">DUF3426 domain-containing protein</fullName>
    </recommendedName>
</protein>
<gene>
    <name evidence="2" type="ordered locus">Snov_1005</name>
</gene>
<evidence type="ECO:0000256" key="1">
    <source>
        <dbReference type="SAM" id="Phobius"/>
    </source>
</evidence>
<keyword evidence="3" id="KW-1185">Reference proteome</keyword>
<name>D7A6V3_ANCN5</name>
<reference evidence="2 3" key="1">
    <citation type="journal article" date="2012" name="Stand. Genomic Sci.">
        <title>Complete genome sequence of the facultatively chemolithoautotrophic and methylotrophic alpha Proteobacterium Starkeya novella type strain (ATCC 8093(T)).</title>
        <authorList>
            <person name="Kappler U."/>
            <person name="Davenport K."/>
            <person name="Beatson S."/>
            <person name="Lucas S."/>
            <person name="Lapidus A."/>
            <person name="Copeland A."/>
            <person name="Berry K.W."/>
            <person name="Glavina Del Rio T."/>
            <person name="Hammon N."/>
            <person name="Dalin E."/>
            <person name="Tice H."/>
            <person name="Pitluck S."/>
            <person name="Richardson P."/>
            <person name="Bruce D."/>
            <person name="Goodwin L.A."/>
            <person name="Han C."/>
            <person name="Tapia R."/>
            <person name="Detter J.C."/>
            <person name="Chang Y.J."/>
            <person name="Jeffries C.D."/>
            <person name="Land M."/>
            <person name="Hauser L."/>
            <person name="Kyrpides N.C."/>
            <person name="Goker M."/>
            <person name="Ivanova N."/>
            <person name="Klenk H.P."/>
            <person name="Woyke T."/>
        </authorList>
    </citation>
    <scope>NUCLEOTIDE SEQUENCE [LARGE SCALE GENOMIC DNA]</scope>
    <source>
        <strain evidence="3">ATCC 8093 / DSM 506 / JCM 20403 / CCM 1077 / IAM 12100 / NBRC 12443 / NCIMB 10456</strain>
    </source>
</reference>
<evidence type="ECO:0000313" key="2">
    <source>
        <dbReference type="EMBL" id="ADH88327.1"/>
    </source>
</evidence>
<accession>D7A6V3</accession>
<dbReference type="KEGG" id="sno:Snov_1005"/>
<dbReference type="HOGENOM" id="CLU_983208_0_0_5"/>
<dbReference type="AlphaFoldDB" id="D7A6V3"/>
<organism evidence="2 3">
    <name type="scientific">Ancylobacter novellus (strain ATCC 8093 / DSM 506 / JCM 20403 / CCM 1077 / IAM 12100 / NBRC 12443 / NCIMB 10456)</name>
    <name type="common">Starkeya novella</name>
    <dbReference type="NCBI Taxonomy" id="639283"/>
    <lineage>
        <taxon>Bacteria</taxon>
        <taxon>Pseudomonadati</taxon>
        <taxon>Pseudomonadota</taxon>
        <taxon>Alphaproteobacteria</taxon>
        <taxon>Hyphomicrobiales</taxon>
        <taxon>Xanthobacteraceae</taxon>
        <taxon>Ancylobacter</taxon>
    </lineage>
</organism>
<keyword evidence="1" id="KW-0472">Membrane</keyword>
<dbReference type="eggNOG" id="COG1136">
    <property type="taxonomic scope" value="Bacteria"/>
</dbReference>
<dbReference type="RefSeq" id="WP_013165832.1">
    <property type="nucleotide sequence ID" value="NC_014217.1"/>
</dbReference>
<evidence type="ECO:0000313" key="3">
    <source>
        <dbReference type="Proteomes" id="UP000006633"/>
    </source>
</evidence>
<proteinExistence type="predicted"/>
<dbReference type="EMBL" id="CP002026">
    <property type="protein sequence ID" value="ADH88327.1"/>
    <property type="molecule type" value="Genomic_DNA"/>
</dbReference>
<dbReference type="STRING" id="639283.Snov_1005"/>
<sequence>MKRPGLPDLSRLDPAEKDALIVSLWETVLALEGEDSTPIRAPSGGIDPQADRTGELRRRIDAAPRSTRAVSARPSRGHGVSRWLDYRPLQILVLLIGLGFLVDFAIGWYQRRAAEARQAAAQQLSSRAFGGLFVELVRVGYEPDGTKYRATLRMQNTRPDAALYVMLSQPRVFIQTGLTWQEVPAQAPAGTSWGVVRLDGASDYSVLFEADLDDWSELIPGYMHVQVQSDMLISQSSTPSDDIVERANRFYFYLKPRTADDAEIMRRSRFPGTPPVFIPMPPH</sequence>
<evidence type="ECO:0008006" key="4">
    <source>
        <dbReference type="Google" id="ProtNLM"/>
    </source>
</evidence>
<feature type="transmembrane region" description="Helical" evidence="1">
    <location>
        <begin position="89"/>
        <end position="109"/>
    </location>
</feature>
<dbReference type="OrthoDB" id="7374955at2"/>
<dbReference type="Proteomes" id="UP000006633">
    <property type="component" value="Chromosome"/>
</dbReference>
<keyword evidence="1" id="KW-0812">Transmembrane</keyword>
<keyword evidence="1" id="KW-1133">Transmembrane helix</keyword>